<evidence type="ECO:0008006" key="3">
    <source>
        <dbReference type="Google" id="ProtNLM"/>
    </source>
</evidence>
<reference evidence="1 2" key="1">
    <citation type="submission" date="2023-04" db="EMBL/GenBank/DDBJ databases">
        <title>Luteimonas endophyticus RD2P54.</title>
        <authorList>
            <person name="Sun J.-Q."/>
        </authorList>
    </citation>
    <scope>NUCLEOTIDE SEQUENCE [LARGE SCALE GENOMIC DNA]</scope>
    <source>
        <strain evidence="1 2">RD2P54</strain>
    </source>
</reference>
<protein>
    <recommendedName>
        <fullName evidence="3">PD(D/E)XK endonuclease domain-containing protein</fullName>
    </recommendedName>
</protein>
<evidence type="ECO:0000313" key="2">
    <source>
        <dbReference type="Proteomes" id="UP001156940"/>
    </source>
</evidence>
<keyword evidence="2" id="KW-1185">Reference proteome</keyword>
<dbReference type="RefSeq" id="WP_280572254.1">
    <property type="nucleotide sequence ID" value="NZ_JARXRM010000008.1"/>
</dbReference>
<name>A0ABT6J3Z8_9GAMM</name>
<dbReference type="Proteomes" id="UP001156940">
    <property type="component" value="Unassembled WGS sequence"/>
</dbReference>
<gene>
    <name evidence="1" type="ORF">QFW77_00870</name>
</gene>
<organism evidence="1 2">
    <name type="scientific">Luteimonas endophytica</name>
    <dbReference type="NCBI Taxonomy" id="3042023"/>
    <lineage>
        <taxon>Bacteria</taxon>
        <taxon>Pseudomonadati</taxon>
        <taxon>Pseudomonadota</taxon>
        <taxon>Gammaproteobacteria</taxon>
        <taxon>Lysobacterales</taxon>
        <taxon>Lysobacteraceae</taxon>
        <taxon>Luteimonas</taxon>
    </lineage>
</organism>
<proteinExistence type="predicted"/>
<accession>A0ABT6J3Z8</accession>
<sequence length="59" mass="6171">MSGYNTNLAAEFYVLSTFYRLGTDANLTLGNKKSVDIVVIRGAGDSLTIDVKGLAGTTG</sequence>
<comment type="caution">
    <text evidence="1">The sequence shown here is derived from an EMBL/GenBank/DDBJ whole genome shotgun (WGS) entry which is preliminary data.</text>
</comment>
<evidence type="ECO:0000313" key="1">
    <source>
        <dbReference type="EMBL" id="MDH5821547.1"/>
    </source>
</evidence>
<dbReference type="EMBL" id="JARXRM010000008">
    <property type="protein sequence ID" value="MDH5821547.1"/>
    <property type="molecule type" value="Genomic_DNA"/>
</dbReference>